<feature type="region of interest" description="Disordered" evidence="1">
    <location>
        <begin position="1"/>
        <end position="25"/>
    </location>
</feature>
<dbReference type="EMBL" id="HAEH01001219">
    <property type="protein sequence ID" value="SBR66460.1"/>
    <property type="molecule type" value="Transcribed_RNA"/>
</dbReference>
<sequence length="66" mass="7564">MDGHTEAVHGRMQAITSAGTCQGERRRLRRKWTNISTRNLFLQFPLRTLRGSTAFDNGTRFPGEKE</sequence>
<proteinExistence type="predicted"/>
<evidence type="ECO:0000313" key="2">
    <source>
        <dbReference type="EMBL" id="SBR66460.1"/>
    </source>
</evidence>
<organism evidence="2">
    <name type="scientific">Nothobranchius rachovii</name>
    <name type="common">bluefin notho</name>
    <dbReference type="NCBI Taxonomy" id="451742"/>
    <lineage>
        <taxon>Eukaryota</taxon>
        <taxon>Metazoa</taxon>
        <taxon>Chordata</taxon>
        <taxon>Craniata</taxon>
        <taxon>Vertebrata</taxon>
        <taxon>Euteleostomi</taxon>
        <taxon>Actinopterygii</taxon>
        <taxon>Neopterygii</taxon>
        <taxon>Teleostei</taxon>
        <taxon>Neoteleostei</taxon>
        <taxon>Acanthomorphata</taxon>
        <taxon>Ovalentaria</taxon>
        <taxon>Atherinomorphae</taxon>
        <taxon>Cyprinodontiformes</taxon>
        <taxon>Nothobranchiidae</taxon>
        <taxon>Nothobranchius</taxon>
    </lineage>
</organism>
<reference evidence="2" key="1">
    <citation type="submission" date="2016-05" db="EMBL/GenBank/DDBJ databases">
        <authorList>
            <person name="Lavstsen T."/>
            <person name="Jespersen J.S."/>
        </authorList>
    </citation>
    <scope>NUCLEOTIDE SEQUENCE</scope>
    <source>
        <tissue evidence="2">Brain</tissue>
    </source>
</reference>
<evidence type="ECO:0000256" key="1">
    <source>
        <dbReference type="SAM" id="MobiDB-lite"/>
    </source>
</evidence>
<accession>A0A1A8NBK6</accession>
<name>A0A1A8NBK6_9TELE</name>
<protein>
    <submittedName>
        <fullName evidence="2">Si:ch211-265g22.4</fullName>
    </submittedName>
</protein>
<reference evidence="2" key="2">
    <citation type="submission" date="2016-06" db="EMBL/GenBank/DDBJ databases">
        <title>The genome of a short-lived fish provides insights into sex chromosome evolution and the genetic control of aging.</title>
        <authorList>
            <person name="Reichwald K."/>
            <person name="Felder M."/>
            <person name="Petzold A."/>
            <person name="Koch P."/>
            <person name="Groth M."/>
            <person name="Platzer M."/>
        </authorList>
    </citation>
    <scope>NUCLEOTIDE SEQUENCE</scope>
    <source>
        <tissue evidence="2">Brain</tissue>
    </source>
</reference>
<dbReference type="AlphaFoldDB" id="A0A1A8NBK6"/>
<gene>
    <name evidence="2" type="primary">SI:CH211-265G22.4</name>
</gene>